<feature type="domain" description="AMP-binding enzyme C-terminal" evidence="7">
    <location>
        <begin position="115"/>
        <end position="189"/>
    </location>
</feature>
<keyword evidence="6" id="KW-0443">Lipid metabolism</keyword>
<dbReference type="PANTHER" id="PTHR43859">
    <property type="entry name" value="ACYL-ACTIVATING ENZYME"/>
    <property type="match status" value="1"/>
</dbReference>
<name>A0AAN9SWH4_PSOTE</name>
<dbReference type="GO" id="GO:0005524">
    <property type="term" value="F:ATP binding"/>
    <property type="evidence" value="ECO:0007669"/>
    <property type="project" value="UniProtKB-KW"/>
</dbReference>
<evidence type="ECO:0000256" key="6">
    <source>
        <dbReference type="ARBA" id="ARBA00023098"/>
    </source>
</evidence>
<dbReference type="Gene3D" id="3.40.50.12780">
    <property type="entry name" value="N-terminal domain of ligase-like"/>
    <property type="match status" value="1"/>
</dbReference>
<evidence type="ECO:0000313" key="9">
    <source>
        <dbReference type="Proteomes" id="UP001386955"/>
    </source>
</evidence>
<dbReference type="SUPFAM" id="SSF56801">
    <property type="entry name" value="Acetyl-CoA synthetase-like"/>
    <property type="match status" value="2"/>
</dbReference>
<dbReference type="InterPro" id="IPR045851">
    <property type="entry name" value="AMP-bd_C_sf"/>
</dbReference>
<dbReference type="AlphaFoldDB" id="A0AAN9SWH4"/>
<dbReference type="Proteomes" id="UP001386955">
    <property type="component" value="Unassembled WGS sequence"/>
</dbReference>
<keyword evidence="4" id="KW-0276">Fatty acid metabolism</keyword>
<keyword evidence="5" id="KW-0067">ATP-binding</keyword>
<dbReference type="Gene3D" id="3.30.300.30">
    <property type="match status" value="1"/>
</dbReference>
<sequence length="213" mass="23709">MWDCSDLVSLLLKQSEAKLLFVDYEFLDIAQEALQILSKTTIKLPCLVLINSECGDPSPVTPNNNKSPSLIYEDLIAKVNLEFEVKRPMDELDPITISYTSGTTANLQKNISSIELEAVSFSHPAVFEAAVVGKPDDYWGETPYAFVKLKEGCSATAEEIIKFCQIRLSPFMAPRTVVFSDLPMTSTGKTQKHVLRDKAKAMKSLFKKNITPL</sequence>
<organism evidence="8 9">
    <name type="scientific">Psophocarpus tetragonolobus</name>
    <name type="common">Winged bean</name>
    <name type="synonym">Dolichos tetragonolobus</name>
    <dbReference type="NCBI Taxonomy" id="3891"/>
    <lineage>
        <taxon>Eukaryota</taxon>
        <taxon>Viridiplantae</taxon>
        <taxon>Streptophyta</taxon>
        <taxon>Embryophyta</taxon>
        <taxon>Tracheophyta</taxon>
        <taxon>Spermatophyta</taxon>
        <taxon>Magnoliopsida</taxon>
        <taxon>eudicotyledons</taxon>
        <taxon>Gunneridae</taxon>
        <taxon>Pentapetalae</taxon>
        <taxon>rosids</taxon>
        <taxon>fabids</taxon>
        <taxon>Fabales</taxon>
        <taxon>Fabaceae</taxon>
        <taxon>Papilionoideae</taxon>
        <taxon>50 kb inversion clade</taxon>
        <taxon>NPAAA clade</taxon>
        <taxon>indigoferoid/millettioid clade</taxon>
        <taxon>Phaseoleae</taxon>
        <taxon>Psophocarpus</taxon>
    </lineage>
</organism>
<evidence type="ECO:0000256" key="2">
    <source>
        <dbReference type="ARBA" id="ARBA00022598"/>
    </source>
</evidence>
<keyword evidence="2" id="KW-0436">Ligase</keyword>
<reference evidence="8 9" key="1">
    <citation type="submission" date="2024-01" db="EMBL/GenBank/DDBJ databases">
        <title>The genomes of 5 underutilized Papilionoideae crops provide insights into root nodulation and disease resistanc.</title>
        <authorList>
            <person name="Jiang F."/>
        </authorList>
    </citation>
    <scope>NUCLEOTIDE SEQUENCE [LARGE SCALE GENOMIC DNA]</scope>
    <source>
        <strain evidence="8">DUOXIRENSHENG_FW03</strain>
        <tissue evidence="8">Leaves</tissue>
    </source>
</reference>
<protein>
    <recommendedName>
        <fullName evidence="7">AMP-binding enzyme C-terminal domain-containing protein</fullName>
    </recommendedName>
</protein>
<dbReference type="PANTHER" id="PTHR43859:SF4">
    <property type="entry name" value="BUTANOATE--COA LIGASE AAE1-RELATED"/>
    <property type="match status" value="1"/>
</dbReference>
<evidence type="ECO:0000256" key="5">
    <source>
        <dbReference type="ARBA" id="ARBA00022840"/>
    </source>
</evidence>
<comment type="similarity">
    <text evidence="1">Belongs to the ATP-dependent AMP-binding enzyme family.</text>
</comment>
<comment type="caution">
    <text evidence="8">The sequence shown here is derived from an EMBL/GenBank/DDBJ whole genome shotgun (WGS) entry which is preliminary data.</text>
</comment>
<evidence type="ECO:0000256" key="1">
    <source>
        <dbReference type="ARBA" id="ARBA00006432"/>
    </source>
</evidence>
<dbReference type="GO" id="GO:0006631">
    <property type="term" value="P:fatty acid metabolic process"/>
    <property type="evidence" value="ECO:0007669"/>
    <property type="project" value="UniProtKB-KW"/>
</dbReference>
<evidence type="ECO:0000259" key="7">
    <source>
        <dbReference type="Pfam" id="PF13193"/>
    </source>
</evidence>
<dbReference type="InterPro" id="IPR042099">
    <property type="entry name" value="ANL_N_sf"/>
</dbReference>
<dbReference type="EMBL" id="JAYMYS010000002">
    <property type="protein sequence ID" value="KAK7406025.1"/>
    <property type="molecule type" value="Genomic_DNA"/>
</dbReference>
<accession>A0AAN9SWH4</accession>
<evidence type="ECO:0000256" key="3">
    <source>
        <dbReference type="ARBA" id="ARBA00022741"/>
    </source>
</evidence>
<keyword evidence="3" id="KW-0547">Nucleotide-binding</keyword>
<evidence type="ECO:0000256" key="4">
    <source>
        <dbReference type="ARBA" id="ARBA00022832"/>
    </source>
</evidence>
<dbReference type="InterPro" id="IPR025110">
    <property type="entry name" value="AMP-bd_C"/>
</dbReference>
<evidence type="ECO:0000313" key="8">
    <source>
        <dbReference type="EMBL" id="KAK7406025.1"/>
    </source>
</evidence>
<gene>
    <name evidence="8" type="ORF">VNO78_07640</name>
</gene>
<dbReference type="Pfam" id="PF13193">
    <property type="entry name" value="AMP-binding_C"/>
    <property type="match status" value="1"/>
</dbReference>
<dbReference type="GO" id="GO:0016874">
    <property type="term" value="F:ligase activity"/>
    <property type="evidence" value="ECO:0007669"/>
    <property type="project" value="UniProtKB-KW"/>
</dbReference>
<proteinExistence type="inferred from homology"/>
<keyword evidence="9" id="KW-1185">Reference proteome</keyword>